<reference evidence="2 4" key="1">
    <citation type="submission" date="2008-03" db="EMBL/GenBank/DDBJ databases">
        <title>Annotation of Ixodes scapularis.</title>
        <authorList>
            <consortium name="Ixodes scapularis Genome Project Consortium"/>
            <person name="Caler E."/>
            <person name="Hannick L.I."/>
            <person name="Bidwell S."/>
            <person name="Joardar V."/>
            <person name="Thiagarajan M."/>
            <person name="Amedeo P."/>
            <person name="Galinsky K.J."/>
            <person name="Schobel S."/>
            <person name="Inman J."/>
            <person name="Hostetler J."/>
            <person name="Miller J."/>
            <person name="Hammond M."/>
            <person name="Megy K."/>
            <person name="Lawson D."/>
            <person name="Kodira C."/>
            <person name="Sutton G."/>
            <person name="Meyer J."/>
            <person name="Hill C.A."/>
            <person name="Birren B."/>
            <person name="Nene V."/>
            <person name="Collins F."/>
            <person name="Alarcon-Chaidez F."/>
            <person name="Wikel S."/>
            <person name="Strausberg R."/>
        </authorList>
    </citation>
    <scope>NUCLEOTIDE SEQUENCE [LARGE SCALE GENOMIC DNA]</scope>
    <source>
        <strain evidence="4">Wikel</strain>
        <strain evidence="2">Wikel colony</strain>
    </source>
</reference>
<dbReference type="EMBL" id="DS826805">
    <property type="protein sequence ID" value="EEC12048.1"/>
    <property type="molecule type" value="Genomic_DNA"/>
</dbReference>
<dbReference type="EMBL" id="ABJB010077297">
    <property type="status" value="NOT_ANNOTATED_CDS"/>
    <property type="molecule type" value="Genomic_DNA"/>
</dbReference>
<dbReference type="PaxDb" id="6945-B7PZM6"/>
<feature type="region of interest" description="Disordered" evidence="1">
    <location>
        <begin position="39"/>
        <end position="67"/>
    </location>
</feature>
<dbReference type="EnsemblMetazoa" id="ISCW010046-RA">
    <property type="protein sequence ID" value="ISCW010046-PA"/>
    <property type="gene ID" value="ISCW010046"/>
</dbReference>
<feature type="region of interest" description="Disordered" evidence="1">
    <location>
        <begin position="1"/>
        <end position="20"/>
    </location>
</feature>
<reference evidence="3" key="2">
    <citation type="submission" date="2020-05" db="UniProtKB">
        <authorList>
            <consortium name="EnsemblMetazoa"/>
        </authorList>
    </citation>
    <scope>IDENTIFICATION</scope>
    <source>
        <strain evidence="3">wikel</strain>
    </source>
</reference>
<evidence type="ECO:0000313" key="4">
    <source>
        <dbReference type="Proteomes" id="UP000001555"/>
    </source>
</evidence>
<evidence type="ECO:0000313" key="2">
    <source>
        <dbReference type="EMBL" id="EEC12048.1"/>
    </source>
</evidence>
<gene>
    <name evidence="2" type="ORF">IscW_ISCW010046</name>
</gene>
<dbReference type="HOGENOM" id="CLU_2099557_0_0_1"/>
<keyword evidence="4" id="KW-1185">Reference proteome</keyword>
<proteinExistence type="predicted"/>
<feature type="compositionally biased region" description="Basic residues" evidence="1">
    <location>
        <begin position="48"/>
        <end position="63"/>
    </location>
</feature>
<dbReference type="VEuPathDB" id="VectorBase:ISCW010046"/>
<evidence type="ECO:0000256" key="1">
    <source>
        <dbReference type="SAM" id="MobiDB-lite"/>
    </source>
</evidence>
<dbReference type="AlphaFoldDB" id="B7PZM6"/>
<dbReference type="Proteomes" id="UP000001555">
    <property type="component" value="Unassembled WGS sequence"/>
</dbReference>
<evidence type="ECO:0000313" key="3">
    <source>
        <dbReference type="EnsemblMetazoa" id="ISCW010046-PA"/>
    </source>
</evidence>
<name>B7PZM6_IXOSC</name>
<protein>
    <submittedName>
        <fullName evidence="2 3">Uncharacterized protein</fullName>
    </submittedName>
</protein>
<organism>
    <name type="scientific">Ixodes scapularis</name>
    <name type="common">Black-legged tick</name>
    <name type="synonym">Deer tick</name>
    <dbReference type="NCBI Taxonomy" id="6945"/>
    <lineage>
        <taxon>Eukaryota</taxon>
        <taxon>Metazoa</taxon>
        <taxon>Ecdysozoa</taxon>
        <taxon>Arthropoda</taxon>
        <taxon>Chelicerata</taxon>
        <taxon>Arachnida</taxon>
        <taxon>Acari</taxon>
        <taxon>Parasitiformes</taxon>
        <taxon>Ixodida</taxon>
        <taxon>Ixodoidea</taxon>
        <taxon>Ixodidae</taxon>
        <taxon>Ixodinae</taxon>
        <taxon>Ixodes</taxon>
    </lineage>
</organism>
<dbReference type="VEuPathDB" id="VectorBase:ISCI010046"/>
<sequence length="116" mass="13155">MTGPACSGCSTAASRASAPLHRSDAVVMRFTQHPWTCTPMLEMGPLPRRPHRSPGPGPRRRQPLRQLASIPQPTTVFLRRESRQYELLGRHGFRERQGPLARALAQKDHRPECFHR</sequence>
<accession>B7PZM6</accession>
<dbReference type="InParanoid" id="B7PZM6"/>